<feature type="transmembrane region" description="Helical" evidence="1">
    <location>
        <begin position="476"/>
        <end position="500"/>
    </location>
</feature>
<keyword evidence="4" id="KW-1185">Reference proteome</keyword>
<reference evidence="2 4" key="1">
    <citation type="submission" date="2015-01" db="EMBL/GenBank/DDBJ databases">
        <title>Evolution of Trichinella species and genotypes.</title>
        <authorList>
            <person name="Korhonen P.K."/>
            <person name="Edoardo P."/>
            <person name="Giuseppe L.R."/>
            <person name="Gasser R.B."/>
        </authorList>
    </citation>
    <scope>NUCLEOTIDE SEQUENCE [LARGE SCALE GENOMIC DNA]</scope>
    <source>
        <strain evidence="2">ISS470</strain>
    </source>
</reference>
<feature type="transmembrane region" description="Helical" evidence="1">
    <location>
        <begin position="521"/>
        <end position="544"/>
    </location>
</feature>
<accession>A0A0V1F6G9</accession>
<keyword evidence="1" id="KW-0472">Membrane</keyword>
<dbReference type="AlphaFoldDB" id="A0A0V1F6G9"/>
<keyword evidence="1" id="KW-1133">Transmembrane helix</keyword>
<keyword evidence="1" id="KW-0812">Transmembrane</keyword>
<feature type="transmembrane region" description="Helical" evidence="1">
    <location>
        <begin position="556"/>
        <end position="576"/>
    </location>
</feature>
<evidence type="ECO:0000313" key="2">
    <source>
        <dbReference type="EMBL" id="KRY81362.1"/>
    </source>
</evidence>
<comment type="caution">
    <text evidence="2">The sequence shown here is derived from an EMBL/GenBank/DDBJ whole genome shotgun (WGS) entry which is preliminary data.</text>
</comment>
<name>A0A0V1F6G9_TRIPS</name>
<protein>
    <submittedName>
        <fullName evidence="2">NADH-ubiquinone oxidoreductase chain 4</fullName>
    </submittedName>
</protein>
<proteinExistence type="predicted"/>
<dbReference type="Proteomes" id="UP000054995">
    <property type="component" value="Unassembled WGS sequence"/>
</dbReference>
<keyword evidence="2" id="KW-0830">Ubiquinone</keyword>
<organism evidence="2 4">
    <name type="scientific">Trichinella pseudospiralis</name>
    <name type="common">Parasitic roundworm</name>
    <dbReference type="NCBI Taxonomy" id="6337"/>
    <lineage>
        <taxon>Eukaryota</taxon>
        <taxon>Metazoa</taxon>
        <taxon>Ecdysozoa</taxon>
        <taxon>Nematoda</taxon>
        <taxon>Enoplea</taxon>
        <taxon>Dorylaimia</taxon>
        <taxon>Trichinellida</taxon>
        <taxon>Trichinellidae</taxon>
        <taxon>Trichinella</taxon>
    </lineage>
</organism>
<gene>
    <name evidence="2" type="primary">mt:ND4</name>
    <name evidence="3" type="ORF">T4D_16979</name>
    <name evidence="2" type="ORF">T4D_4374</name>
</gene>
<evidence type="ECO:0000256" key="1">
    <source>
        <dbReference type="SAM" id="Phobius"/>
    </source>
</evidence>
<dbReference type="EMBL" id="JYDT01000237">
    <property type="protein sequence ID" value="KRY81363.1"/>
    <property type="molecule type" value="Genomic_DNA"/>
</dbReference>
<dbReference type="EMBL" id="JYDT01000237">
    <property type="protein sequence ID" value="KRY81362.1"/>
    <property type="molecule type" value="Genomic_DNA"/>
</dbReference>
<evidence type="ECO:0000313" key="4">
    <source>
        <dbReference type="Proteomes" id="UP000054995"/>
    </source>
</evidence>
<sequence length="582" mass="65054">MCWNKMGSPPPEVSKKVVPKLRSVRSMVIPPARTGRDRKHVAMKLMLPTIDEIPAKYELSNIKAGGNNQNPRLFNRGNDISVAPAMMGISQFPNPLNSMGITMKKIMASAAMDPRITWSPWKPVVIKNTLPFTPLDMVNVDLLGTPRGLGVCSEVGGHVPCSGISADLMNIQKNVVKKNASVSKNRIIASFVFDVMLFMCIPVDESRIESRPHLDQEELVVLFSTWFIDVISLRHILSVVILVNMGHGVMKIVNTVVCTNITKISYKEIRIVLVVLDLANSVRNTPTIRLILIKAHLSGAFLPNVLSPLFSSIVTHKESPPSRRSTLLRLASYEDDGQYVRKKFSSVRPVILYPPQIQYRIDSPKIGIADIKDVMTVAAQKLIFPHGITYPIKATRIVKNRMILPVNHLPDNINDECKSRNKNPNFTSRIKVTMLLKASVSLVEKCITKSSPVGVGSCAMFLIPGIFNISDFIISVWFLMVMVVHRVVGMLILLWVVRYFGGDKVSYDESWIYASSGVFDLYCYLCGGIWVSVIPIYFIVLGWGNQPDRLIAANYLVIYTLMFSFPLLILIIRLLVDNFVMG</sequence>
<evidence type="ECO:0000313" key="3">
    <source>
        <dbReference type="EMBL" id="KRY81363.1"/>
    </source>
</evidence>
<dbReference type="OrthoDB" id="8048158at2759"/>